<proteinExistence type="predicted"/>
<evidence type="ECO:0000259" key="2">
    <source>
        <dbReference type="Pfam" id="PF03959"/>
    </source>
</evidence>
<dbReference type="GO" id="GO:0005737">
    <property type="term" value="C:cytoplasm"/>
    <property type="evidence" value="ECO:0007669"/>
    <property type="project" value="TreeGrafter"/>
</dbReference>
<accession>A0AAD6CVS0</accession>
<reference evidence="3 4" key="1">
    <citation type="journal article" date="2023" name="IMA Fungus">
        <title>Comparative genomic study of the Penicillium genus elucidates a diverse pangenome and 15 lateral gene transfer events.</title>
        <authorList>
            <person name="Petersen C."/>
            <person name="Sorensen T."/>
            <person name="Nielsen M.R."/>
            <person name="Sondergaard T.E."/>
            <person name="Sorensen J.L."/>
            <person name="Fitzpatrick D.A."/>
            <person name="Frisvad J.C."/>
            <person name="Nielsen K.L."/>
        </authorList>
    </citation>
    <scope>NUCLEOTIDE SEQUENCE [LARGE SCALE GENOMIC DNA]</scope>
    <source>
        <strain evidence="3 4">IBT 35679</strain>
    </source>
</reference>
<dbReference type="Proteomes" id="UP001220324">
    <property type="component" value="Unassembled WGS sequence"/>
</dbReference>
<sequence>MRILCCHGFGTGPEVMKHQLAKVRKCCDPSWEFHFVAGQSEGPPDPVVAAAFPGPYLCYSLDFDTASMRAAHDLIDQEFEKHGPFDGVLGFSTGAALLTAYLLEKAALYPEEPLPLQFAIFCSPIPPISADSAYTEMMFGSLSPEEQQRIRSADEVQISQLPEPVRSAVSVTAQCFDLLRPVHGRPVSDFLDRNMLDVPCVLRPEVYKARLAIPTFHCWGKNDPPVFQESARLVESFCHPRMRISYQHSVIHNMPRSTVEVKAMVSGIEKMISLNQQPRL</sequence>
<name>A0AAD6CVS0_9EURO</name>
<dbReference type="PANTHER" id="PTHR48070">
    <property type="entry name" value="ESTERASE OVCA2"/>
    <property type="match status" value="1"/>
</dbReference>
<dbReference type="InterPro" id="IPR029058">
    <property type="entry name" value="AB_hydrolase_fold"/>
</dbReference>
<dbReference type="InterPro" id="IPR050593">
    <property type="entry name" value="LovG"/>
</dbReference>
<dbReference type="GO" id="GO:0019748">
    <property type="term" value="P:secondary metabolic process"/>
    <property type="evidence" value="ECO:0007669"/>
    <property type="project" value="TreeGrafter"/>
</dbReference>
<dbReference type="AlphaFoldDB" id="A0AAD6CVS0"/>
<gene>
    <name evidence="3" type="ORF">N7494_006135</name>
</gene>
<dbReference type="SUPFAM" id="SSF53474">
    <property type="entry name" value="alpha/beta-Hydrolases"/>
    <property type="match status" value="1"/>
</dbReference>
<dbReference type="Gene3D" id="3.40.50.1820">
    <property type="entry name" value="alpha/beta hydrolase"/>
    <property type="match status" value="1"/>
</dbReference>
<keyword evidence="4" id="KW-1185">Reference proteome</keyword>
<dbReference type="GO" id="GO:0017000">
    <property type="term" value="P:antibiotic biosynthetic process"/>
    <property type="evidence" value="ECO:0007669"/>
    <property type="project" value="UniProtKB-ARBA"/>
</dbReference>
<dbReference type="GO" id="GO:0072330">
    <property type="term" value="P:monocarboxylic acid biosynthetic process"/>
    <property type="evidence" value="ECO:0007669"/>
    <property type="project" value="UniProtKB-ARBA"/>
</dbReference>
<evidence type="ECO:0000313" key="4">
    <source>
        <dbReference type="Proteomes" id="UP001220324"/>
    </source>
</evidence>
<dbReference type="GO" id="GO:0005634">
    <property type="term" value="C:nucleus"/>
    <property type="evidence" value="ECO:0007669"/>
    <property type="project" value="TreeGrafter"/>
</dbReference>
<evidence type="ECO:0000256" key="1">
    <source>
        <dbReference type="ARBA" id="ARBA00022801"/>
    </source>
</evidence>
<protein>
    <recommendedName>
        <fullName evidence="2">Serine hydrolase domain-containing protein</fullName>
    </recommendedName>
</protein>
<dbReference type="Pfam" id="PF03959">
    <property type="entry name" value="FSH1"/>
    <property type="match status" value="1"/>
</dbReference>
<feature type="domain" description="Serine hydrolase" evidence="2">
    <location>
        <begin position="1"/>
        <end position="263"/>
    </location>
</feature>
<dbReference type="InterPro" id="IPR005645">
    <property type="entry name" value="FSH-like_dom"/>
</dbReference>
<dbReference type="EMBL" id="JAQIZZ010000005">
    <property type="protein sequence ID" value="KAJ5541059.1"/>
    <property type="molecule type" value="Genomic_DNA"/>
</dbReference>
<evidence type="ECO:0000313" key="3">
    <source>
        <dbReference type="EMBL" id="KAJ5541059.1"/>
    </source>
</evidence>
<dbReference type="PANTHER" id="PTHR48070:SF4">
    <property type="entry name" value="ESTERASE ALNB"/>
    <property type="match status" value="1"/>
</dbReference>
<dbReference type="GO" id="GO:0016787">
    <property type="term" value="F:hydrolase activity"/>
    <property type="evidence" value="ECO:0007669"/>
    <property type="project" value="UniProtKB-KW"/>
</dbReference>
<comment type="caution">
    <text evidence="3">The sequence shown here is derived from an EMBL/GenBank/DDBJ whole genome shotgun (WGS) entry which is preliminary data.</text>
</comment>
<organism evidence="3 4">
    <name type="scientific">Penicillium frequentans</name>
    <dbReference type="NCBI Taxonomy" id="3151616"/>
    <lineage>
        <taxon>Eukaryota</taxon>
        <taxon>Fungi</taxon>
        <taxon>Dikarya</taxon>
        <taxon>Ascomycota</taxon>
        <taxon>Pezizomycotina</taxon>
        <taxon>Eurotiomycetes</taxon>
        <taxon>Eurotiomycetidae</taxon>
        <taxon>Eurotiales</taxon>
        <taxon>Aspergillaceae</taxon>
        <taxon>Penicillium</taxon>
    </lineage>
</organism>
<keyword evidence="1" id="KW-0378">Hydrolase</keyword>